<protein>
    <submittedName>
        <fullName evidence="1">Uncharacterized protein</fullName>
    </submittedName>
</protein>
<gene>
    <name evidence="1" type="ORF">PHMEG_00038848</name>
</gene>
<evidence type="ECO:0000313" key="1">
    <source>
        <dbReference type="EMBL" id="OWY92231.1"/>
    </source>
</evidence>
<dbReference type="AlphaFoldDB" id="A0A225UH18"/>
<evidence type="ECO:0000313" key="2">
    <source>
        <dbReference type="Proteomes" id="UP000198211"/>
    </source>
</evidence>
<proteinExistence type="predicted"/>
<sequence>MQMQLALIIPILKEVESEDTETVCSICLSSTHRSNDTLLTELERTQCSKLTIMVAQFPKIKVSP</sequence>
<keyword evidence="2" id="KW-1185">Reference proteome</keyword>
<accession>A0A225UH18</accession>
<organism evidence="1 2">
    <name type="scientific">Phytophthora megakarya</name>
    <dbReference type="NCBI Taxonomy" id="4795"/>
    <lineage>
        <taxon>Eukaryota</taxon>
        <taxon>Sar</taxon>
        <taxon>Stramenopiles</taxon>
        <taxon>Oomycota</taxon>
        <taxon>Peronosporomycetes</taxon>
        <taxon>Peronosporales</taxon>
        <taxon>Peronosporaceae</taxon>
        <taxon>Phytophthora</taxon>
    </lineage>
</organism>
<comment type="caution">
    <text evidence="1">The sequence shown here is derived from an EMBL/GenBank/DDBJ whole genome shotgun (WGS) entry which is preliminary data.</text>
</comment>
<reference evidence="2" key="1">
    <citation type="submission" date="2017-03" db="EMBL/GenBank/DDBJ databases">
        <title>Phytopthora megakarya and P. palmivora, two closely related causual agents of cacao black pod achieved similar genome size and gene model numbers by different mechanisms.</title>
        <authorList>
            <person name="Ali S."/>
            <person name="Shao J."/>
            <person name="Larry D.J."/>
            <person name="Kronmiller B."/>
            <person name="Shen D."/>
            <person name="Strem M.D."/>
            <person name="Melnick R.L."/>
            <person name="Guiltinan M.J."/>
            <person name="Tyler B.M."/>
            <person name="Meinhardt L.W."/>
            <person name="Bailey B.A."/>
        </authorList>
    </citation>
    <scope>NUCLEOTIDE SEQUENCE [LARGE SCALE GENOMIC DNA]</scope>
    <source>
        <strain evidence="2">zdho120</strain>
    </source>
</reference>
<name>A0A225UH18_9STRA</name>
<dbReference type="EMBL" id="NBNE01018515">
    <property type="protein sequence ID" value="OWY92231.1"/>
    <property type="molecule type" value="Genomic_DNA"/>
</dbReference>
<dbReference type="Proteomes" id="UP000198211">
    <property type="component" value="Unassembled WGS sequence"/>
</dbReference>